<protein>
    <recommendedName>
        <fullName evidence="3">F-box domain-containing protein</fullName>
    </recommendedName>
</protein>
<organism evidence="1 2">
    <name type="scientific">Sporormia fimetaria CBS 119925</name>
    <dbReference type="NCBI Taxonomy" id="1340428"/>
    <lineage>
        <taxon>Eukaryota</taxon>
        <taxon>Fungi</taxon>
        <taxon>Dikarya</taxon>
        <taxon>Ascomycota</taxon>
        <taxon>Pezizomycotina</taxon>
        <taxon>Dothideomycetes</taxon>
        <taxon>Pleosporomycetidae</taxon>
        <taxon>Pleosporales</taxon>
        <taxon>Sporormiaceae</taxon>
        <taxon>Sporormia</taxon>
    </lineage>
</organism>
<evidence type="ECO:0008006" key="3">
    <source>
        <dbReference type="Google" id="ProtNLM"/>
    </source>
</evidence>
<keyword evidence="2" id="KW-1185">Reference proteome</keyword>
<dbReference type="EMBL" id="MU006601">
    <property type="protein sequence ID" value="KAF2743021.1"/>
    <property type="molecule type" value="Genomic_DNA"/>
</dbReference>
<gene>
    <name evidence="1" type="ORF">M011DRAFT_461988</name>
</gene>
<dbReference type="AlphaFoldDB" id="A0A6A6V128"/>
<proteinExistence type="predicted"/>
<dbReference type="OrthoDB" id="3812706at2759"/>
<accession>A0A6A6V128</accession>
<reference evidence="1" key="1">
    <citation type="journal article" date="2020" name="Stud. Mycol.">
        <title>101 Dothideomycetes genomes: a test case for predicting lifestyles and emergence of pathogens.</title>
        <authorList>
            <person name="Haridas S."/>
            <person name="Albert R."/>
            <person name="Binder M."/>
            <person name="Bloem J."/>
            <person name="Labutti K."/>
            <person name="Salamov A."/>
            <person name="Andreopoulos B."/>
            <person name="Baker S."/>
            <person name="Barry K."/>
            <person name="Bills G."/>
            <person name="Bluhm B."/>
            <person name="Cannon C."/>
            <person name="Castanera R."/>
            <person name="Culley D."/>
            <person name="Daum C."/>
            <person name="Ezra D."/>
            <person name="Gonzalez J."/>
            <person name="Henrissat B."/>
            <person name="Kuo A."/>
            <person name="Liang C."/>
            <person name="Lipzen A."/>
            <person name="Lutzoni F."/>
            <person name="Magnuson J."/>
            <person name="Mondo S."/>
            <person name="Nolan M."/>
            <person name="Ohm R."/>
            <person name="Pangilinan J."/>
            <person name="Park H.-J."/>
            <person name="Ramirez L."/>
            <person name="Alfaro M."/>
            <person name="Sun H."/>
            <person name="Tritt A."/>
            <person name="Yoshinaga Y."/>
            <person name="Zwiers L.-H."/>
            <person name="Turgeon B."/>
            <person name="Goodwin S."/>
            <person name="Spatafora J."/>
            <person name="Crous P."/>
            <person name="Grigoriev I."/>
        </authorList>
    </citation>
    <scope>NUCLEOTIDE SEQUENCE</scope>
    <source>
        <strain evidence="1">CBS 119925</strain>
    </source>
</reference>
<evidence type="ECO:0000313" key="2">
    <source>
        <dbReference type="Proteomes" id="UP000799440"/>
    </source>
</evidence>
<evidence type="ECO:0000313" key="1">
    <source>
        <dbReference type="EMBL" id="KAF2743021.1"/>
    </source>
</evidence>
<sequence length="422" mass="47647">MSNLNLSTLESLPVEIFQKITDDLIDDLPLSSLLALRLASKTCKSICERRFALSVGGHLKNIVVYNTDDGLQLLLSILRMPSGRCLIETITIISTRQIRWPQQGLKSPAKLLNFEKSNTAKELWAKIFELLKHSKSLRSVKMGDHRSDVEQPCQCGTQSLYHVQHAGNQTARPDSWETLAQRYVHTVSLTNLDGVSGLTEWDWDLLVNARSLDLEGGIAANGFSFLKRLKAAGIHMHGFQLSVWIEAMPQLMSIEFEDDYLCTGSWTSILEVLRDHHRIGRVELAQLKQAEKPQHNADRTVDTIPPNHGDDVIIWNHLEDEAGGSEDDQVDGEEEQADPPEIAEEDDVVRGYLTELIQNGVTYLHTRELTDGYGWVETEFGFTPFFPVRCSSPSMLFYTCARYICVRKFLVVEIRIPSTKPV</sequence>
<dbReference type="Proteomes" id="UP000799440">
    <property type="component" value="Unassembled WGS sequence"/>
</dbReference>
<name>A0A6A6V128_9PLEO</name>